<proteinExistence type="predicted"/>
<dbReference type="Proteomes" id="UP000585474">
    <property type="component" value="Unassembled WGS sequence"/>
</dbReference>
<accession>A0A7J0H7C0</accession>
<sequence>MEDDGGGGRGLKLRPSDFDLTSMAFYMVILGRIHEEYDLGGSMLRNQMIQADLYQFSVIDFGTSSVSDLST</sequence>
<dbReference type="AlphaFoldDB" id="A0A7J0H7C0"/>
<gene>
    <name evidence="1" type="ORF">Acr_27g0007420</name>
</gene>
<reference evidence="1 2" key="1">
    <citation type="submission" date="2019-07" db="EMBL/GenBank/DDBJ databases">
        <title>De Novo Assembly of kiwifruit Actinidia rufa.</title>
        <authorList>
            <person name="Sugita-Konishi S."/>
            <person name="Sato K."/>
            <person name="Mori E."/>
            <person name="Abe Y."/>
            <person name="Kisaki G."/>
            <person name="Hamano K."/>
            <person name="Suezawa K."/>
            <person name="Otani M."/>
            <person name="Fukuda T."/>
            <person name="Manabe T."/>
            <person name="Gomi K."/>
            <person name="Tabuchi M."/>
            <person name="Akimitsu K."/>
            <person name="Kataoka I."/>
        </authorList>
    </citation>
    <scope>NUCLEOTIDE SEQUENCE [LARGE SCALE GENOMIC DNA]</scope>
    <source>
        <strain evidence="2">cv. Fuchu</strain>
    </source>
</reference>
<dbReference type="EMBL" id="BJWL01000027">
    <property type="protein sequence ID" value="GFZ19003.1"/>
    <property type="molecule type" value="Genomic_DNA"/>
</dbReference>
<evidence type="ECO:0000313" key="1">
    <source>
        <dbReference type="EMBL" id="GFZ19003.1"/>
    </source>
</evidence>
<comment type="caution">
    <text evidence="1">The sequence shown here is derived from an EMBL/GenBank/DDBJ whole genome shotgun (WGS) entry which is preliminary data.</text>
</comment>
<organism evidence="1 2">
    <name type="scientific">Actinidia rufa</name>
    <dbReference type="NCBI Taxonomy" id="165716"/>
    <lineage>
        <taxon>Eukaryota</taxon>
        <taxon>Viridiplantae</taxon>
        <taxon>Streptophyta</taxon>
        <taxon>Embryophyta</taxon>
        <taxon>Tracheophyta</taxon>
        <taxon>Spermatophyta</taxon>
        <taxon>Magnoliopsida</taxon>
        <taxon>eudicotyledons</taxon>
        <taxon>Gunneridae</taxon>
        <taxon>Pentapetalae</taxon>
        <taxon>asterids</taxon>
        <taxon>Ericales</taxon>
        <taxon>Actinidiaceae</taxon>
        <taxon>Actinidia</taxon>
    </lineage>
</organism>
<evidence type="ECO:0000313" key="2">
    <source>
        <dbReference type="Proteomes" id="UP000585474"/>
    </source>
</evidence>
<name>A0A7J0H7C0_9ERIC</name>
<protein>
    <submittedName>
        <fullName evidence="1">Uncharacterized protein</fullName>
    </submittedName>
</protein>
<keyword evidence="2" id="KW-1185">Reference proteome</keyword>